<keyword evidence="2" id="KW-1185">Reference proteome</keyword>
<dbReference type="EMBL" id="FOKK01000005">
    <property type="protein sequence ID" value="SFB20341.1"/>
    <property type="molecule type" value="Genomic_DNA"/>
</dbReference>
<evidence type="ECO:0000313" key="2">
    <source>
        <dbReference type="Proteomes" id="UP000198790"/>
    </source>
</evidence>
<sequence>MAGKKIIKPTDQATNSTTEAIKSITDLNNLEMERKKKVDPIVE</sequence>
<reference evidence="1 2" key="1">
    <citation type="submission" date="2016-10" db="EMBL/GenBank/DDBJ databases">
        <authorList>
            <person name="de Groot N.N."/>
        </authorList>
    </citation>
    <scope>NUCLEOTIDE SEQUENCE [LARGE SCALE GENOMIC DNA]</scope>
    <source>
        <strain evidence="1 2">DSM 23399</strain>
    </source>
</reference>
<evidence type="ECO:0000313" key="1">
    <source>
        <dbReference type="EMBL" id="SFB20341.1"/>
    </source>
</evidence>
<protein>
    <submittedName>
        <fullName evidence="1">Uncharacterized protein</fullName>
    </submittedName>
</protein>
<accession>A0A1I0Z446</accession>
<dbReference type="AlphaFoldDB" id="A0A1I0Z446"/>
<dbReference type="RefSeq" id="WP_262481213.1">
    <property type="nucleotide sequence ID" value="NZ_CAXBKE010000080.1"/>
</dbReference>
<dbReference type="Proteomes" id="UP000198790">
    <property type="component" value="Unassembled WGS sequence"/>
</dbReference>
<proteinExistence type="predicted"/>
<name>A0A1I0Z446_9BACT</name>
<gene>
    <name evidence="1" type="ORF">SAMN04489723_105244</name>
</gene>
<organism evidence="1 2">
    <name type="scientific">Algoriphagus aquimarinus</name>
    <dbReference type="NCBI Taxonomy" id="237018"/>
    <lineage>
        <taxon>Bacteria</taxon>
        <taxon>Pseudomonadati</taxon>
        <taxon>Bacteroidota</taxon>
        <taxon>Cytophagia</taxon>
        <taxon>Cytophagales</taxon>
        <taxon>Cyclobacteriaceae</taxon>
        <taxon>Algoriphagus</taxon>
    </lineage>
</organism>